<dbReference type="OrthoDB" id="6058756at2"/>
<evidence type="ECO:0008006" key="3">
    <source>
        <dbReference type="Google" id="ProtNLM"/>
    </source>
</evidence>
<evidence type="ECO:0000313" key="2">
    <source>
        <dbReference type="Proteomes" id="UP000199286"/>
    </source>
</evidence>
<sequence>MGRDKRNEQRQEHFTTLTRPLMETDAWRALSPVAQALYPWIKLEWRGPKANNNGKISLSVRQAKGRMGIGINTAARAFHELQAKGFLVVREHACLGIGGEARSPAYEITEIPLPHSDTNVGRRLYNEWRPGRDFPVLKAAAHNPNGSRKIQNPVIKLVTCRHQNGDV</sequence>
<dbReference type="Proteomes" id="UP000199286">
    <property type="component" value="Unassembled WGS sequence"/>
</dbReference>
<name>A0A1H3MG77_9RHOB</name>
<dbReference type="AlphaFoldDB" id="A0A1H3MG77"/>
<dbReference type="EMBL" id="FNPF01000017">
    <property type="protein sequence ID" value="SDY75692.1"/>
    <property type="molecule type" value="Genomic_DNA"/>
</dbReference>
<gene>
    <name evidence="1" type="ORF">SAMN05444340_11710</name>
</gene>
<dbReference type="RefSeq" id="WP_089885032.1">
    <property type="nucleotide sequence ID" value="NZ_FNPF01000017.1"/>
</dbReference>
<dbReference type="STRING" id="321339.SAMN05444340_11710"/>
<proteinExistence type="predicted"/>
<accession>A0A1H3MG77</accession>
<keyword evidence="2" id="KW-1185">Reference proteome</keyword>
<reference evidence="1 2" key="1">
    <citation type="submission" date="2016-10" db="EMBL/GenBank/DDBJ databases">
        <authorList>
            <person name="de Groot N.N."/>
        </authorList>
    </citation>
    <scope>NUCLEOTIDE SEQUENCE [LARGE SCALE GENOMIC DNA]</scope>
    <source>
        <strain evidence="1 2">DSM 26880</strain>
    </source>
</reference>
<evidence type="ECO:0000313" key="1">
    <source>
        <dbReference type="EMBL" id="SDY75692.1"/>
    </source>
</evidence>
<organism evidence="1 2">
    <name type="scientific">Citreimonas salinaria</name>
    <dbReference type="NCBI Taxonomy" id="321339"/>
    <lineage>
        <taxon>Bacteria</taxon>
        <taxon>Pseudomonadati</taxon>
        <taxon>Pseudomonadota</taxon>
        <taxon>Alphaproteobacteria</taxon>
        <taxon>Rhodobacterales</taxon>
        <taxon>Roseobacteraceae</taxon>
        <taxon>Citreimonas</taxon>
    </lineage>
</organism>
<protein>
    <recommendedName>
        <fullName evidence="3">Helix-turn-helix domain-containing protein</fullName>
    </recommendedName>
</protein>